<evidence type="ECO:0000259" key="5">
    <source>
        <dbReference type="Pfam" id="PF02770"/>
    </source>
</evidence>
<name>A0A562ZSG5_9BURK</name>
<keyword evidence="8" id="KW-1185">Reference proteome</keyword>
<keyword evidence="2" id="KW-0285">Flavoprotein</keyword>
<dbReference type="Gene3D" id="1.10.540.10">
    <property type="entry name" value="Acyl-CoA dehydrogenase/oxidase, N-terminal domain"/>
    <property type="match status" value="1"/>
</dbReference>
<dbReference type="GO" id="GO:0016627">
    <property type="term" value="F:oxidoreductase activity, acting on the CH-CH group of donors"/>
    <property type="evidence" value="ECO:0007669"/>
    <property type="project" value="InterPro"/>
</dbReference>
<dbReference type="InterPro" id="IPR036250">
    <property type="entry name" value="AcylCo_DH-like_C"/>
</dbReference>
<dbReference type="InterPro" id="IPR009100">
    <property type="entry name" value="AcylCoA_DH/oxidase_NM_dom_sf"/>
</dbReference>
<dbReference type="AlphaFoldDB" id="A0A562ZSG5"/>
<evidence type="ECO:0000259" key="6">
    <source>
        <dbReference type="Pfam" id="PF02771"/>
    </source>
</evidence>
<dbReference type="Gene3D" id="1.20.140.10">
    <property type="entry name" value="Butyryl-CoA Dehydrogenase, subunit A, domain 3"/>
    <property type="match status" value="1"/>
</dbReference>
<keyword evidence="4" id="KW-0560">Oxidoreductase</keyword>
<dbReference type="InterPro" id="IPR052161">
    <property type="entry name" value="Mycobact_Acyl-CoA_DH"/>
</dbReference>
<evidence type="ECO:0000313" key="8">
    <source>
        <dbReference type="Proteomes" id="UP000318199"/>
    </source>
</evidence>
<sequence length="386" mass="41482">MLFLRPDFELPCVGASTAGLRSAVRAFVADEIAGGRITPRCNSWTESLAADFSRRLGERGWIGYHWPTQYGGRGGTAFDTLTINEELLAAGAPVGAHWIAARQSAPLLMRFGNEAQRQEFLPGIAAGTTYFGIGMSEPDVGSDLASVRSRAELADGRWVLNGRKVWTSGAHLCHYAIVLCRTAPADPKARHAGLSQLIVDLKAPGVTIRPIRMLDGSHHFNEVIFDNVQVPTERLVGNAGDGWKQVSSELAYERSGPERFLSTMPLVERCLQLVLAGPAAVGDIAAGRLLARLMTLRNMSLGVWGALGAGQSPAIEAAMVKDLGTNFERDAIEVVREAMTADPRVAGDEALAQLMADALPLSPTYNLRGGTNEVLRNMIAKNLQGK</sequence>
<dbReference type="InterPro" id="IPR037069">
    <property type="entry name" value="AcylCoA_DH/ox_N_sf"/>
</dbReference>
<feature type="domain" description="Acyl-CoA dehydrogenase/oxidase N-terminal" evidence="6">
    <location>
        <begin position="20"/>
        <end position="127"/>
    </location>
</feature>
<dbReference type="GO" id="GO:0005886">
    <property type="term" value="C:plasma membrane"/>
    <property type="evidence" value="ECO:0007669"/>
    <property type="project" value="TreeGrafter"/>
</dbReference>
<dbReference type="SUPFAM" id="SSF47203">
    <property type="entry name" value="Acyl-CoA dehydrogenase C-terminal domain-like"/>
    <property type="match status" value="1"/>
</dbReference>
<dbReference type="RefSeq" id="WP_145892959.1">
    <property type="nucleotide sequence ID" value="NZ_VOBQ01000008.1"/>
</dbReference>
<accession>A0A562ZSG5</accession>
<evidence type="ECO:0000256" key="1">
    <source>
        <dbReference type="ARBA" id="ARBA00001974"/>
    </source>
</evidence>
<dbReference type="EMBL" id="VOBQ01000008">
    <property type="protein sequence ID" value="TWO71347.1"/>
    <property type="molecule type" value="Genomic_DNA"/>
</dbReference>
<evidence type="ECO:0000256" key="2">
    <source>
        <dbReference type="ARBA" id="ARBA00022630"/>
    </source>
</evidence>
<dbReference type="Proteomes" id="UP000318199">
    <property type="component" value="Unassembled WGS sequence"/>
</dbReference>
<gene>
    <name evidence="7" type="ORF">FN976_10510</name>
</gene>
<dbReference type="OrthoDB" id="9770681at2"/>
<reference evidence="7 8" key="1">
    <citation type="submission" date="2019-07" db="EMBL/GenBank/DDBJ databases">
        <title>Caenimonas sedimenti sp. nov., isolated from activated sludge.</title>
        <authorList>
            <person name="Xu J."/>
        </authorList>
    </citation>
    <scope>NUCLEOTIDE SEQUENCE [LARGE SCALE GENOMIC DNA]</scope>
    <source>
        <strain evidence="7 8">HX-9-20</strain>
    </source>
</reference>
<dbReference type="PANTHER" id="PTHR43292">
    <property type="entry name" value="ACYL-COA DEHYDROGENASE"/>
    <property type="match status" value="1"/>
</dbReference>
<dbReference type="InterPro" id="IPR046373">
    <property type="entry name" value="Acyl-CoA_Oxase/DH_mid-dom_sf"/>
</dbReference>
<dbReference type="InterPro" id="IPR006091">
    <property type="entry name" value="Acyl-CoA_Oxase/DH_mid-dom"/>
</dbReference>
<keyword evidence="3" id="KW-0274">FAD</keyword>
<dbReference type="FunFam" id="2.40.110.10:FF:000011">
    <property type="entry name" value="Acyl-CoA dehydrogenase FadE34"/>
    <property type="match status" value="1"/>
</dbReference>
<dbReference type="PANTHER" id="PTHR43292:SF4">
    <property type="entry name" value="ACYL-COA DEHYDROGENASE FADE34"/>
    <property type="match status" value="1"/>
</dbReference>
<evidence type="ECO:0000256" key="4">
    <source>
        <dbReference type="ARBA" id="ARBA00023002"/>
    </source>
</evidence>
<dbReference type="GO" id="GO:0050660">
    <property type="term" value="F:flavin adenine dinucleotide binding"/>
    <property type="evidence" value="ECO:0007669"/>
    <property type="project" value="InterPro"/>
</dbReference>
<dbReference type="Pfam" id="PF02770">
    <property type="entry name" value="Acyl-CoA_dh_M"/>
    <property type="match status" value="1"/>
</dbReference>
<dbReference type="Gene3D" id="2.40.110.10">
    <property type="entry name" value="Butyryl-CoA Dehydrogenase, subunit A, domain 2"/>
    <property type="match status" value="1"/>
</dbReference>
<dbReference type="SUPFAM" id="SSF56645">
    <property type="entry name" value="Acyl-CoA dehydrogenase NM domain-like"/>
    <property type="match status" value="1"/>
</dbReference>
<protein>
    <submittedName>
        <fullName evidence="7">Acyl-CoA dehydrogenase</fullName>
    </submittedName>
</protein>
<evidence type="ECO:0000313" key="7">
    <source>
        <dbReference type="EMBL" id="TWO71347.1"/>
    </source>
</evidence>
<organism evidence="7 8">
    <name type="scientific">Caenimonas sedimenti</name>
    <dbReference type="NCBI Taxonomy" id="2596921"/>
    <lineage>
        <taxon>Bacteria</taxon>
        <taxon>Pseudomonadati</taxon>
        <taxon>Pseudomonadota</taxon>
        <taxon>Betaproteobacteria</taxon>
        <taxon>Burkholderiales</taxon>
        <taxon>Comamonadaceae</taxon>
        <taxon>Caenimonas</taxon>
    </lineage>
</organism>
<dbReference type="InterPro" id="IPR013786">
    <property type="entry name" value="AcylCoA_DH/ox_N"/>
</dbReference>
<comment type="cofactor">
    <cofactor evidence="1">
        <name>FAD</name>
        <dbReference type="ChEBI" id="CHEBI:57692"/>
    </cofactor>
</comment>
<feature type="domain" description="Acyl-CoA oxidase/dehydrogenase middle" evidence="5">
    <location>
        <begin position="133"/>
        <end position="228"/>
    </location>
</feature>
<proteinExistence type="predicted"/>
<comment type="caution">
    <text evidence="7">The sequence shown here is derived from an EMBL/GenBank/DDBJ whole genome shotgun (WGS) entry which is preliminary data.</text>
</comment>
<dbReference type="Pfam" id="PF02771">
    <property type="entry name" value="Acyl-CoA_dh_N"/>
    <property type="match status" value="1"/>
</dbReference>
<evidence type="ECO:0000256" key="3">
    <source>
        <dbReference type="ARBA" id="ARBA00022827"/>
    </source>
</evidence>